<comment type="caution">
    <text evidence="2">The sequence shown here is derived from an EMBL/GenBank/DDBJ whole genome shotgun (WGS) entry which is preliminary data.</text>
</comment>
<keyword evidence="3" id="KW-1185">Reference proteome</keyword>
<feature type="domain" description="NAD-dependent epimerase/dehydratase" evidence="1">
    <location>
        <begin position="3"/>
        <end position="95"/>
    </location>
</feature>
<dbReference type="OrthoDB" id="9771302at2"/>
<dbReference type="Gene3D" id="3.40.50.720">
    <property type="entry name" value="NAD(P)-binding Rossmann-like Domain"/>
    <property type="match status" value="1"/>
</dbReference>
<dbReference type="RefSeq" id="WP_123224291.1">
    <property type="nucleotide sequence ID" value="NZ_RJSF01000044.1"/>
</dbReference>
<gene>
    <name evidence="2" type="ORF">EFL26_18020</name>
</gene>
<dbReference type="EMBL" id="RJSF01000044">
    <property type="protein sequence ID" value="RNM12528.1"/>
    <property type="molecule type" value="Genomic_DNA"/>
</dbReference>
<proteinExistence type="predicted"/>
<protein>
    <submittedName>
        <fullName evidence="2">NAD-dependent epimerase/dehydratase family protein</fullName>
    </submittedName>
</protein>
<dbReference type="InterPro" id="IPR001509">
    <property type="entry name" value="Epimerase_deHydtase"/>
</dbReference>
<dbReference type="InterPro" id="IPR036291">
    <property type="entry name" value="NAD(P)-bd_dom_sf"/>
</dbReference>
<name>A0A3N0GK76_9ACTN</name>
<evidence type="ECO:0000313" key="3">
    <source>
        <dbReference type="Proteomes" id="UP000279994"/>
    </source>
</evidence>
<dbReference type="AlphaFoldDB" id="A0A3N0GK76"/>
<accession>A0A3N0GK76</accession>
<dbReference type="Pfam" id="PF01370">
    <property type="entry name" value="Epimerase"/>
    <property type="match status" value="1"/>
</dbReference>
<dbReference type="SUPFAM" id="SSF51735">
    <property type="entry name" value="NAD(P)-binding Rossmann-fold domains"/>
    <property type="match status" value="1"/>
</dbReference>
<reference evidence="2 3" key="1">
    <citation type="submission" date="2018-11" db="EMBL/GenBank/DDBJ databases">
        <authorList>
            <person name="Li F."/>
        </authorList>
    </citation>
    <scope>NUCLEOTIDE SEQUENCE [LARGE SCALE GENOMIC DNA]</scope>
    <source>
        <strain evidence="2 3">Gsoil 818</strain>
    </source>
</reference>
<evidence type="ECO:0000313" key="2">
    <source>
        <dbReference type="EMBL" id="RNM12528.1"/>
    </source>
</evidence>
<sequence length="252" mass="26420">MLIAVAGATGRLGSHLVEVLEERGHGVVPISRTHGLDLTTGVGLERALKGVDGIIDAATSPTPDEAEATAFFTTASRNLHEAGELAGVERMLVVSIVGIDDWSDGYGKAKLAHERAALAGPVPTRILRATQFHEFVGQLLDWATDGEVGYVPAMRTQLVAARSVAEAMVNLITMPGWSAQDGPALEIGGPRPEEFIDAATLLAAKRGRPTKVELAPPEHDPYAAADRDALLPGPAAILAGPTFASWLETAEV</sequence>
<evidence type="ECO:0000259" key="1">
    <source>
        <dbReference type="Pfam" id="PF01370"/>
    </source>
</evidence>
<organism evidence="2 3">
    <name type="scientific">Nocardioides pocheonensis</name>
    <dbReference type="NCBI Taxonomy" id="661485"/>
    <lineage>
        <taxon>Bacteria</taxon>
        <taxon>Bacillati</taxon>
        <taxon>Actinomycetota</taxon>
        <taxon>Actinomycetes</taxon>
        <taxon>Propionibacteriales</taxon>
        <taxon>Nocardioidaceae</taxon>
        <taxon>Nocardioides</taxon>
    </lineage>
</organism>
<dbReference type="Proteomes" id="UP000279994">
    <property type="component" value="Unassembled WGS sequence"/>
</dbReference>